<evidence type="ECO:0000259" key="2">
    <source>
        <dbReference type="Pfam" id="PF07885"/>
    </source>
</evidence>
<dbReference type="Gene3D" id="1.10.287.70">
    <property type="match status" value="1"/>
</dbReference>
<dbReference type="Pfam" id="PF07885">
    <property type="entry name" value="Ion_trans_2"/>
    <property type="match status" value="1"/>
</dbReference>
<dbReference type="KEGG" id="vg:41900330"/>
<keyword evidence="4" id="KW-1185">Reference proteome</keyword>
<feature type="domain" description="Potassium channel" evidence="2">
    <location>
        <begin position="8"/>
        <end position="84"/>
    </location>
</feature>
<keyword evidence="3" id="KW-0813">Transport</keyword>
<keyword evidence="1" id="KW-0812">Transmembrane</keyword>
<dbReference type="EMBL" id="JX997159">
    <property type="protein sequence ID" value="AGE50429.1"/>
    <property type="molecule type" value="Genomic_DNA"/>
</dbReference>
<dbReference type="Proteomes" id="UP000243236">
    <property type="component" value="Segment"/>
</dbReference>
<proteinExistence type="predicted"/>
<name>M1HJR3_9PHYC</name>
<sequence length="96" mass="10392">MSILGVHFAILLLFAALYKFFPGGFANNFKRSDGSKEPVSWMDAIYVSAATHTTTGFGDIVADSRAAKFAVTAHMLIVFSIVVLGLKPELITNLIK</sequence>
<keyword evidence="3" id="KW-0407">Ion channel</keyword>
<accession>M1HJR3</accession>
<evidence type="ECO:0000256" key="1">
    <source>
        <dbReference type="SAM" id="Phobius"/>
    </source>
</evidence>
<dbReference type="InterPro" id="IPR013099">
    <property type="entry name" value="K_chnl_dom"/>
</dbReference>
<dbReference type="SUPFAM" id="SSF81324">
    <property type="entry name" value="Voltage-gated potassium channels"/>
    <property type="match status" value="1"/>
</dbReference>
<evidence type="ECO:0000313" key="4">
    <source>
        <dbReference type="Proteomes" id="UP000243236"/>
    </source>
</evidence>
<protein>
    <submittedName>
        <fullName evidence="3">Potassium channel protein kcv</fullName>
    </submittedName>
</protein>
<keyword evidence="1" id="KW-0472">Membrane</keyword>
<gene>
    <name evidence="3" type="primary">CVA-1_213R</name>
    <name evidence="3" type="ORF">PBCVCVA1_213R</name>
</gene>
<organism evidence="3 4">
    <name type="scientific">Paramecium bursaria Chlorella virus CVA-1</name>
    <dbReference type="NCBI Taxonomy" id="42683"/>
    <lineage>
        <taxon>Viruses</taxon>
        <taxon>Varidnaviria</taxon>
        <taxon>Bamfordvirae</taxon>
        <taxon>Nucleocytoviricota</taxon>
        <taxon>Megaviricetes</taxon>
        <taxon>Algavirales</taxon>
        <taxon>Phycodnaviridae</taxon>
        <taxon>Chlorovirus</taxon>
        <taxon>Chlorovirus conductrix</taxon>
        <taxon>Paramecium bursaria Chlorella virus A1</taxon>
    </lineage>
</organism>
<dbReference type="GeneID" id="41900330"/>
<dbReference type="RefSeq" id="YP_009701765.1">
    <property type="nucleotide sequence ID" value="NC_044937.1"/>
</dbReference>
<reference evidence="3 4" key="1">
    <citation type="submission" date="2012-10" db="EMBL/GenBank/DDBJ databases">
        <title>Towards defining the chloroviruses: a genomic journey through a genus of large DNA viruses.</title>
        <authorList>
            <person name="Jeanniard A."/>
            <person name="Dunigan D.D."/>
            <person name="Gurnon J.R."/>
            <person name="Agarkova I."/>
            <person name="Kang M."/>
            <person name="Vitek J."/>
            <person name="Duncan G."/>
            <person name="McClung O.W."/>
            <person name="Larsen M."/>
            <person name="Claverie J.-M."/>
            <person name="Van Etten J.L."/>
            <person name="Blanc G."/>
        </authorList>
    </citation>
    <scope>NUCLEOTIDE SEQUENCE [LARGE SCALE GENOMIC DNA]</scope>
</reference>
<dbReference type="GO" id="GO:0034220">
    <property type="term" value="P:monoatomic ion transmembrane transport"/>
    <property type="evidence" value="ECO:0007669"/>
    <property type="project" value="UniProtKB-KW"/>
</dbReference>
<evidence type="ECO:0000313" key="3">
    <source>
        <dbReference type="EMBL" id="AGE50429.1"/>
    </source>
</evidence>
<keyword evidence="1" id="KW-1133">Transmembrane helix</keyword>
<keyword evidence="3" id="KW-0406">Ion transport</keyword>
<feature type="transmembrane region" description="Helical" evidence="1">
    <location>
        <begin position="66"/>
        <end position="86"/>
    </location>
</feature>